<dbReference type="GO" id="GO:0003677">
    <property type="term" value="F:DNA binding"/>
    <property type="evidence" value="ECO:0007669"/>
    <property type="project" value="UniProtKB-KW"/>
</dbReference>
<dbReference type="Gene3D" id="1.10.10.10">
    <property type="entry name" value="Winged helix-like DNA-binding domain superfamily/Winged helix DNA-binding domain"/>
    <property type="match status" value="1"/>
</dbReference>
<dbReference type="InterPro" id="IPR036388">
    <property type="entry name" value="WH-like_DNA-bd_sf"/>
</dbReference>
<sequence>MKYKLLKDVITSIEEFENSVGENGSKDFASYKSWLMNDTSYRNVSWEGKDDGRSADSIINTLIVHLNRYAKTYSKSVIHKTKFVSQEDFIYLINLRAVGPMKKSDLIKRNIHEKSPGIQIINRLISNGWINQIDDEVDKRSKLISLTNEGEKVLEENMEKIRTATSVVAGRLTEDEKLRLIGLLKKLDEFHLPIYHENKNPDDLLAYANELLKK</sequence>
<dbReference type="PANTHER" id="PTHR42756:SF1">
    <property type="entry name" value="TRANSCRIPTIONAL REPRESSOR OF EMRAB OPERON"/>
    <property type="match status" value="1"/>
</dbReference>
<keyword evidence="1" id="KW-0805">Transcription regulation</keyword>
<reference evidence="8" key="4">
    <citation type="journal article" date="2019" name="Int. J. Syst. Evol. Microbiol.">
        <title>The Global Catalogue of Microorganisms (GCM) 10K type strain sequencing project: providing services to taxonomists for standard genome sequencing and annotation.</title>
        <authorList>
            <consortium name="The Broad Institute Genomics Platform"/>
            <consortium name="The Broad Institute Genome Sequencing Center for Infectious Disease"/>
            <person name="Wu L."/>
            <person name="Ma J."/>
        </authorList>
    </citation>
    <scope>NUCLEOTIDE SEQUENCE [LARGE SCALE GENOMIC DNA]</scope>
    <source>
        <strain evidence="8">CGMCC 1.12707</strain>
    </source>
</reference>
<dbReference type="EMBL" id="FRBH01000005">
    <property type="protein sequence ID" value="SHL00906.1"/>
    <property type="molecule type" value="Genomic_DNA"/>
</dbReference>
<gene>
    <name evidence="5" type="ORF">GCM10010984_14680</name>
    <name evidence="6" type="ORF">SAMN05443634_105110</name>
</gene>
<dbReference type="SUPFAM" id="SSF46785">
    <property type="entry name" value="Winged helix' DNA-binding domain"/>
    <property type="match status" value="1"/>
</dbReference>
<reference evidence="7" key="2">
    <citation type="submission" date="2016-11" db="EMBL/GenBank/DDBJ databases">
        <authorList>
            <person name="Varghese N."/>
            <person name="Submissions S."/>
        </authorList>
    </citation>
    <scope>NUCLEOTIDE SEQUENCE [LARGE SCALE GENOMIC DNA]</scope>
    <source>
        <strain evidence="7">DSM 27989</strain>
    </source>
</reference>
<evidence type="ECO:0000313" key="6">
    <source>
        <dbReference type="EMBL" id="SHL00906.1"/>
    </source>
</evidence>
<reference evidence="5" key="5">
    <citation type="submission" date="2024-05" db="EMBL/GenBank/DDBJ databases">
        <authorList>
            <person name="Sun Q."/>
            <person name="Zhou Y."/>
        </authorList>
    </citation>
    <scope>NUCLEOTIDE SEQUENCE</scope>
    <source>
        <strain evidence="5">CGMCC 1.12707</strain>
    </source>
</reference>
<reference evidence="6" key="3">
    <citation type="submission" date="2016-11" db="EMBL/GenBank/DDBJ databases">
        <authorList>
            <person name="Jaros S."/>
            <person name="Januszkiewicz K."/>
            <person name="Wedrychowicz H."/>
        </authorList>
    </citation>
    <scope>NUCLEOTIDE SEQUENCE [LARGE SCALE GENOMIC DNA]</scope>
    <source>
        <strain evidence="6">DSM 27989</strain>
    </source>
</reference>
<reference evidence="5" key="1">
    <citation type="journal article" date="2014" name="Int. J. Syst. Evol. Microbiol.">
        <title>Complete genome of a new Firmicutes species belonging to the dominant human colonic microbiota ('Ruminococcus bicirculans') reveals two chromosomes and a selective capacity to utilize plant glucans.</title>
        <authorList>
            <consortium name="NISC Comparative Sequencing Program"/>
            <person name="Wegmann U."/>
            <person name="Louis P."/>
            <person name="Goesmann A."/>
            <person name="Henrissat B."/>
            <person name="Duncan S.H."/>
            <person name="Flint H.J."/>
        </authorList>
    </citation>
    <scope>NUCLEOTIDE SEQUENCE</scope>
    <source>
        <strain evidence="5">CGMCC 1.12707</strain>
    </source>
</reference>
<dbReference type="GO" id="GO:0003700">
    <property type="term" value="F:DNA-binding transcription factor activity"/>
    <property type="evidence" value="ECO:0007669"/>
    <property type="project" value="InterPro"/>
</dbReference>
<evidence type="ECO:0000313" key="5">
    <source>
        <dbReference type="EMBL" id="GGE98167.1"/>
    </source>
</evidence>
<dbReference type="Proteomes" id="UP000184120">
    <property type="component" value="Unassembled WGS sequence"/>
</dbReference>
<dbReference type="Proteomes" id="UP000650994">
    <property type="component" value="Unassembled WGS sequence"/>
</dbReference>
<name>A0A1M6X4R9_9FLAO</name>
<keyword evidence="3" id="KW-0804">Transcription</keyword>
<proteinExistence type="predicted"/>
<dbReference type="OrthoDB" id="961069at2"/>
<dbReference type="InterPro" id="IPR000835">
    <property type="entry name" value="HTH_MarR-typ"/>
</dbReference>
<evidence type="ECO:0000259" key="4">
    <source>
        <dbReference type="PROSITE" id="PS50995"/>
    </source>
</evidence>
<dbReference type="InterPro" id="IPR036390">
    <property type="entry name" value="WH_DNA-bd_sf"/>
</dbReference>
<organism evidence="6 7">
    <name type="scientific">Chishuiella changwenlii</name>
    <dbReference type="NCBI Taxonomy" id="1434701"/>
    <lineage>
        <taxon>Bacteria</taxon>
        <taxon>Pseudomonadati</taxon>
        <taxon>Bacteroidota</taxon>
        <taxon>Flavobacteriia</taxon>
        <taxon>Flavobacteriales</taxon>
        <taxon>Weeksellaceae</taxon>
        <taxon>Chishuiella</taxon>
    </lineage>
</organism>
<accession>A0A1M6X4R9</accession>
<dbReference type="Pfam" id="PF13463">
    <property type="entry name" value="HTH_27"/>
    <property type="match status" value="1"/>
</dbReference>
<dbReference type="PANTHER" id="PTHR42756">
    <property type="entry name" value="TRANSCRIPTIONAL REGULATOR, MARR"/>
    <property type="match status" value="1"/>
</dbReference>
<dbReference type="EMBL" id="BMFL01000009">
    <property type="protein sequence ID" value="GGE98167.1"/>
    <property type="molecule type" value="Genomic_DNA"/>
</dbReference>
<dbReference type="PROSITE" id="PS50995">
    <property type="entry name" value="HTH_MARR_2"/>
    <property type="match status" value="1"/>
</dbReference>
<dbReference type="STRING" id="1434701.SAMN05443634_105110"/>
<dbReference type="SMART" id="SM00347">
    <property type="entry name" value="HTH_MARR"/>
    <property type="match status" value="1"/>
</dbReference>
<dbReference type="PRINTS" id="PR00598">
    <property type="entry name" value="HTHMARR"/>
</dbReference>
<dbReference type="RefSeq" id="WP_072931109.1">
    <property type="nucleotide sequence ID" value="NZ_BMFL01000009.1"/>
</dbReference>
<keyword evidence="8" id="KW-1185">Reference proteome</keyword>
<evidence type="ECO:0000256" key="2">
    <source>
        <dbReference type="ARBA" id="ARBA00023125"/>
    </source>
</evidence>
<evidence type="ECO:0000313" key="7">
    <source>
        <dbReference type="Proteomes" id="UP000184120"/>
    </source>
</evidence>
<protein>
    <submittedName>
        <fullName evidence="6">DNA-binding transcriptional regulator, MarR family</fullName>
    </submittedName>
</protein>
<evidence type="ECO:0000256" key="3">
    <source>
        <dbReference type="ARBA" id="ARBA00023163"/>
    </source>
</evidence>
<evidence type="ECO:0000313" key="8">
    <source>
        <dbReference type="Proteomes" id="UP000650994"/>
    </source>
</evidence>
<feature type="domain" description="HTH marR-type" evidence="4">
    <location>
        <begin position="56"/>
        <end position="189"/>
    </location>
</feature>
<dbReference type="AlphaFoldDB" id="A0A1M6X4R9"/>
<keyword evidence="2 6" id="KW-0238">DNA-binding</keyword>
<evidence type="ECO:0000256" key="1">
    <source>
        <dbReference type="ARBA" id="ARBA00023015"/>
    </source>
</evidence>